<dbReference type="InterPro" id="IPR011989">
    <property type="entry name" value="ARM-like"/>
</dbReference>
<dbReference type="InterPro" id="IPR016024">
    <property type="entry name" value="ARM-type_fold"/>
</dbReference>
<dbReference type="RefSeq" id="WP_189072415.1">
    <property type="nucleotide sequence ID" value="NZ_BMQN01000002.1"/>
</dbReference>
<gene>
    <name evidence="1" type="ORF">GCM10008960_13510</name>
</gene>
<sequence>MTRDWRAQRREIRAQRASPERLLTLAQLDVTLARLIAQQSRTPIPVLEDLARHPDVFTRRKVAGNVRTPADTLRTLAAQRRFHILKAVAGNPNTPADVIDDLARHPHHTVRIACLENRTLSFNRYYELAHDPHPAVQTAWLAHELELIRAKVTPLPTPGELSEWLDSAHLTFRRVLARSLHLLPPDQQTDAADALLDDNDPVIREHVILYASEDQQNPHARDPSPWVRGVIAARTTDPDLYHVLLHDPDQHVRRAAARNPQHTAHPGAHP</sequence>
<keyword evidence="2" id="KW-1185">Reference proteome</keyword>
<evidence type="ECO:0000313" key="2">
    <source>
        <dbReference type="Proteomes" id="UP000644548"/>
    </source>
</evidence>
<accession>A0ABQ2S4J4</accession>
<proteinExistence type="predicted"/>
<protein>
    <recommendedName>
        <fullName evidence="3">HEAT repeat domain-containing protein</fullName>
    </recommendedName>
</protein>
<dbReference type="EMBL" id="BMQN01000002">
    <property type="protein sequence ID" value="GGR87757.1"/>
    <property type="molecule type" value="Genomic_DNA"/>
</dbReference>
<name>A0ABQ2S4J4_9DEIO</name>
<comment type="caution">
    <text evidence="1">The sequence shown here is derived from an EMBL/GenBank/DDBJ whole genome shotgun (WGS) entry which is preliminary data.</text>
</comment>
<evidence type="ECO:0000313" key="1">
    <source>
        <dbReference type="EMBL" id="GGR87757.1"/>
    </source>
</evidence>
<evidence type="ECO:0008006" key="3">
    <source>
        <dbReference type="Google" id="ProtNLM"/>
    </source>
</evidence>
<dbReference type="Gene3D" id="1.25.10.10">
    <property type="entry name" value="Leucine-rich Repeat Variant"/>
    <property type="match status" value="1"/>
</dbReference>
<dbReference type="Proteomes" id="UP000644548">
    <property type="component" value="Unassembled WGS sequence"/>
</dbReference>
<dbReference type="SUPFAM" id="SSF48371">
    <property type="entry name" value="ARM repeat"/>
    <property type="match status" value="2"/>
</dbReference>
<organism evidence="1 2">
    <name type="scientific">Deinococcus sedimenti</name>
    <dbReference type="NCBI Taxonomy" id="1867090"/>
    <lineage>
        <taxon>Bacteria</taxon>
        <taxon>Thermotogati</taxon>
        <taxon>Deinococcota</taxon>
        <taxon>Deinococci</taxon>
        <taxon>Deinococcales</taxon>
        <taxon>Deinococcaceae</taxon>
        <taxon>Deinococcus</taxon>
    </lineage>
</organism>
<reference evidence="2" key="1">
    <citation type="journal article" date="2019" name="Int. J. Syst. Evol. Microbiol.">
        <title>The Global Catalogue of Microorganisms (GCM) 10K type strain sequencing project: providing services to taxonomists for standard genome sequencing and annotation.</title>
        <authorList>
            <consortium name="The Broad Institute Genomics Platform"/>
            <consortium name="The Broad Institute Genome Sequencing Center for Infectious Disease"/>
            <person name="Wu L."/>
            <person name="Ma J."/>
        </authorList>
    </citation>
    <scope>NUCLEOTIDE SEQUENCE [LARGE SCALE GENOMIC DNA]</scope>
    <source>
        <strain evidence="2">JCM 31405</strain>
    </source>
</reference>